<dbReference type="Gene3D" id="3.20.20.70">
    <property type="entry name" value="Aldolase class I"/>
    <property type="match status" value="1"/>
</dbReference>
<comment type="pathway">
    <text evidence="2 9">Amino-acid biosynthesis; L-tryptophan biosynthesis; L-tryptophan from chorismate: step 3/5.</text>
</comment>
<dbReference type="OrthoDB" id="9796196at2"/>
<evidence type="ECO:0000256" key="2">
    <source>
        <dbReference type="ARBA" id="ARBA00004664"/>
    </source>
</evidence>
<dbReference type="CDD" id="cd00405">
    <property type="entry name" value="PRAI"/>
    <property type="match status" value="1"/>
</dbReference>
<keyword evidence="12" id="KW-1185">Reference proteome</keyword>
<dbReference type="HAMAP" id="MF_00135">
    <property type="entry name" value="PRAI"/>
    <property type="match status" value="1"/>
</dbReference>
<dbReference type="GO" id="GO:0004640">
    <property type="term" value="F:phosphoribosylanthranilate isomerase activity"/>
    <property type="evidence" value="ECO:0007669"/>
    <property type="project" value="UniProtKB-UniRule"/>
</dbReference>
<dbReference type="Proteomes" id="UP000193200">
    <property type="component" value="Unassembled WGS sequence"/>
</dbReference>
<organism evidence="11 12">
    <name type="scientific">Oceanibacterium hippocampi</name>
    <dbReference type="NCBI Taxonomy" id="745714"/>
    <lineage>
        <taxon>Bacteria</taxon>
        <taxon>Pseudomonadati</taxon>
        <taxon>Pseudomonadota</taxon>
        <taxon>Alphaproteobacteria</taxon>
        <taxon>Sneathiellales</taxon>
        <taxon>Sneathiellaceae</taxon>
        <taxon>Oceanibacterium</taxon>
    </lineage>
</organism>
<keyword evidence="8 9" id="KW-0413">Isomerase</keyword>
<feature type="domain" description="N-(5'phosphoribosyl) anthranilate isomerase (PRAI)" evidence="10">
    <location>
        <begin position="6"/>
        <end position="209"/>
    </location>
</feature>
<evidence type="ECO:0000256" key="6">
    <source>
        <dbReference type="ARBA" id="ARBA00022822"/>
    </source>
</evidence>
<proteinExistence type="inferred from homology"/>
<evidence type="ECO:0000256" key="3">
    <source>
        <dbReference type="ARBA" id="ARBA00012572"/>
    </source>
</evidence>
<protein>
    <recommendedName>
        <fullName evidence="4 9">N-(5'-phosphoribosyl)anthranilate isomerase</fullName>
        <shortName evidence="9">PRAI</shortName>
        <ecNumber evidence="3 9">5.3.1.24</ecNumber>
    </recommendedName>
</protein>
<evidence type="ECO:0000256" key="4">
    <source>
        <dbReference type="ARBA" id="ARBA00022272"/>
    </source>
</evidence>
<dbReference type="Pfam" id="PF00697">
    <property type="entry name" value="PRAI"/>
    <property type="match status" value="1"/>
</dbReference>
<dbReference type="NCBIfam" id="NF002295">
    <property type="entry name" value="PRK01222.1-1"/>
    <property type="match status" value="1"/>
</dbReference>
<keyword evidence="6 9" id="KW-0822">Tryptophan biosynthesis</keyword>
<dbReference type="InParanoid" id="A0A1Y5RPK0"/>
<comment type="similarity">
    <text evidence="9">Belongs to the TrpF family.</text>
</comment>
<evidence type="ECO:0000256" key="5">
    <source>
        <dbReference type="ARBA" id="ARBA00022605"/>
    </source>
</evidence>
<dbReference type="InterPro" id="IPR013785">
    <property type="entry name" value="Aldolase_TIM"/>
</dbReference>
<dbReference type="InterPro" id="IPR044643">
    <property type="entry name" value="TrpF_fam"/>
</dbReference>
<evidence type="ECO:0000313" key="11">
    <source>
        <dbReference type="EMBL" id="SLN22356.1"/>
    </source>
</evidence>
<dbReference type="InterPro" id="IPR011060">
    <property type="entry name" value="RibuloseP-bd_barrel"/>
</dbReference>
<sequence>MSVEIKICGLTDGAAIDAAAAGADLVGFVFYPPSPRAVTPDQARELAARLPATVRRVGLFVDPDDAAIAAVLDRLDLDLLQLHGSESPARVAAIKARFGLPVMKALKIATAADLDQAKAYSGVADRLIFDAKPPKTLADALPGGNGVAFDWHLLGSFAGADWMLSGGLTVDNVGDAIRIAHATAVDVSSGVETAPGRKDPALIRKFVEQVRNADGSARR</sequence>
<reference evidence="11 12" key="1">
    <citation type="submission" date="2017-03" db="EMBL/GenBank/DDBJ databases">
        <authorList>
            <person name="Afonso C.L."/>
            <person name="Miller P.J."/>
            <person name="Scott M.A."/>
            <person name="Spackman E."/>
            <person name="Goraichik I."/>
            <person name="Dimitrov K.M."/>
            <person name="Suarez D.L."/>
            <person name="Swayne D.E."/>
        </authorList>
    </citation>
    <scope>NUCLEOTIDE SEQUENCE [LARGE SCALE GENOMIC DNA]</scope>
    <source>
        <strain evidence="11 12">CECT 7691</strain>
    </source>
</reference>
<evidence type="ECO:0000256" key="8">
    <source>
        <dbReference type="ARBA" id="ARBA00023235"/>
    </source>
</evidence>
<name>A0A1Y5RPK0_9PROT</name>
<comment type="catalytic activity">
    <reaction evidence="1 9">
        <text>N-(5-phospho-beta-D-ribosyl)anthranilate = 1-(2-carboxyphenylamino)-1-deoxy-D-ribulose 5-phosphate</text>
        <dbReference type="Rhea" id="RHEA:21540"/>
        <dbReference type="ChEBI" id="CHEBI:18277"/>
        <dbReference type="ChEBI" id="CHEBI:58613"/>
        <dbReference type="EC" id="5.3.1.24"/>
    </reaction>
</comment>
<keyword evidence="5 9" id="KW-0028">Amino-acid biosynthesis</keyword>
<dbReference type="PANTHER" id="PTHR42894:SF1">
    <property type="entry name" value="N-(5'-PHOSPHORIBOSYL)ANTHRANILATE ISOMERASE"/>
    <property type="match status" value="1"/>
</dbReference>
<evidence type="ECO:0000313" key="12">
    <source>
        <dbReference type="Proteomes" id="UP000193200"/>
    </source>
</evidence>
<gene>
    <name evidence="9 11" type="primary">trpF</name>
    <name evidence="11" type="ORF">OCH7691_00590</name>
</gene>
<dbReference type="EC" id="5.3.1.24" evidence="3 9"/>
<evidence type="ECO:0000256" key="1">
    <source>
        <dbReference type="ARBA" id="ARBA00001164"/>
    </source>
</evidence>
<evidence type="ECO:0000256" key="9">
    <source>
        <dbReference type="HAMAP-Rule" id="MF_00135"/>
    </source>
</evidence>
<evidence type="ECO:0000256" key="7">
    <source>
        <dbReference type="ARBA" id="ARBA00023141"/>
    </source>
</evidence>
<dbReference type="SUPFAM" id="SSF51366">
    <property type="entry name" value="Ribulose-phoshate binding barrel"/>
    <property type="match status" value="1"/>
</dbReference>
<dbReference type="PANTHER" id="PTHR42894">
    <property type="entry name" value="N-(5'-PHOSPHORIBOSYL)ANTHRANILATE ISOMERASE"/>
    <property type="match status" value="1"/>
</dbReference>
<dbReference type="AlphaFoldDB" id="A0A1Y5RPK0"/>
<dbReference type="InterPro" id="IPR001240">
    <property type="entry name" value="PRAI_dom"/>
</dbReference>
<dbReference type="RefSeq" id="WP_085881916.1">
    <property type="nucleotide sequence ID" value="NZ_FWFR01000001.1"/>
</dbReference>
<evidence type="ECO:0000259" key="10">
    <source>
        <dbReference type="Pfam" id="PF00697"/>
    </source>
</evidence>
<dbReference type="GO" id="GO:0000162">
    <property type="term" value="P:L-tryptophan biosynthetic process"/>
    <property type="evidence" value="ECO:0007669"/>
    <property type="project" value="UniProtKB-UniRule"/>
</dbReference>
<keyword evidence="7 9" id="KW-0057">Aromatic amino acid biosynthesis</keyword>
<dbReference type="EMBL" id="FWFR01000001">
    <property type="protein sequence ID" value="SLN22356.1"/>
    <property type="molecule type" value="Genomic_DNA"/>
</dbReference>
<dbReference type="UniPathway" id="UPA00035">
    <property type="reaction ID" value="UER00042"/>
</dbReference>
<accession>A0A1Y5RPK0</accession>